<sequence>MKKTVLLIALFASLAMNSQIKLPRLISDGMILQRNIKVKIWGWAAANEKIELTFNHKSYKTITAEDGKWTIMLPSQKAGGPYTMVFKASNTITLKNILFGDVWICSGQSNMELPMERVKDKYSKIIANAHNQDIRQFLVPDQYDFEKENTDFSSGHWVSVTPANILQFSAVGYFFANEIYEKYKIPIGLINAALGGSPAESWINEEGIKKFPEFYHEYQRFKDKNLIAQIESNDKKINNEWYQLLNKTDEGLKNKWSNPELNDADWNTMDVPGYWADNKLGNVNGAVWFRKEFKISKVKENTVKLTLGRIVDADSVFVNGHFVGTTSYLYPPRKYTFKSNILKEGKNEMVIRVINNSGKGGFVMDKEYQLVSGNDSIDLSGLWKYKLGTKMRPLPSQTFIRWKPVGLYNAMIAPLKNFAIKGVLWYQGESSTKNPVEYSALMKTLISNWRTEWKQGDFPFLYVQLANYMETKAEPVESNWAELRQQQKNTLSVPNTAMAVIIDAGEWNDIHPLNKYDVGHRLALQARKMVYGEKKLVSSGPLFQSMKREQNKLILSFSDIGSGLIPKNNAVLKGFAIAGTDGKYVWANAKILNDKIIVWSGSIPNPMKVRYAWADNPSEANLYNKENLPASPFEGKI</sequence>
<evidence type="ECO:0000313" key="4">
    <source>
        <dbReference type="EMBL" id="PXY42196.1"/>
    </source>
</evidence>
<dbReference type="SUPFAM" id="SSF49785">
    <property type="entry name" value="Galactose-binding domain-like"/>
    <property type="match status" value="1"/>
</dbReference>
<name>A0A2V4BT38_9FLAO</name>
<evidence type="ECO:0000256" key="1">
    <source>
        <dbReference type="ARBA" id="ARBA00022801"/>
    </source>
</evidence>
<dbReference type="EMBL" id="QJHK01000002">
    <property type="protein sequence ID" value="PXY42196.1"/>
    <property type="molecule type" value="Genomic_DNA"/>
</dbReference>
<dbReference type="InterPro" id="IPR039329">
    <property type="entry name" value="SIAE"/>
</dbReference>
<keyword evidence="2" id="KW-0732">Signal</keyword>
<dbReference type="InterPro" id="IPR036514">
    <property type="entry name" value="SGNH_hydro_sf"/>
</dbReference>
<dbReference type="SUPFAM" id="SSF52266">
    <property type="entry name" value="SGNH hydrolase"/>
    <property type="match status" value="1"/>
</dbReference>
<gene>
    <name evidence="4" type="ORF">DMB65_02880</name>
</gene>
<feature type="signal peptide" evidence="2">
    <location>
        <begin position="1"/>
        <end position="18"/>
    </location>
</feature>
<keyword evidence="5" id="KW-1185">Reference proteome</keyword>
<evidence type="ECO:0000313" key="5">
    <source>
        <dbReference type="Proteomes" id="UP000247903"/>
    </source>
</evidence>
<dbReference type="AlphaFoldDB" id="A0A2V4BT38"/>
<dbReference type="InterPro" id="IPR005181">
    <property type="entry name" value="SASA"/>
</dbReference>
<dbReference type="GO" id="GO:0005975">
    <property type="term" value="P:carbohydrate metabolic process"/>
    <property type="evidence" value="ECO:0007669"/>
    <property type="project" value="InterPro"/>
</dbReference>
<dbReference type="GO" id="GO:0001681">
    <property type="term" value="F:sialate O-acetylesterase activity"/>
    <property type="evidence" value="ECO:0007669"/>
    <property type="project" value="InterPro"/>
</dbReference>
<evidence type="ECO:0000256" key="2">
    <source>
        <dbReference type="SAM" id="SignalP"/>
    </source>
</evidence>
<feature type="domain" description="Sialate O-acetylesterase" evidence="3">
    <location>
        <begin position="101"/>
        <end position="212"/>
    </location>
</feature>
<dbReference type="PANTHER" id="PTHR22901">
    <property type="entry name" value="SIALATE O-ACETYLESTERASE"/>
    <property type="match status" value="1"/>
</dbReference>
<reference evidence="4 5" key="1">
    <citation type="submission" date="2018-05" db="EMBL/GenBank/DDBJ databases">
        <title>Flavobacterium sp. strain IMCC34759, incomplete genome.</title>
        <authorList>
            <person name="Joung Y."/>
            <person name="Cho J."/>
        </authorList>
    </citation>
    <scope>NUCLEOTIDE SEQUENCE [LARGE SCALE GENOMIC DNA]</scope>
    <source>
        <strain evidence="4 5">IMCC34759</strain>
    </source>
</reference>
<dbReference type="Pfam" id="PF03629">
    <property type="entry name" value="SASA"/>
    <property type="match status" value="2"/>
</dbReference>
<dbReference type="RefSeq" id="WP_110305169.1">
    <property type="nucleotide sequence ID" value="NZ_QJHK01000002.1"/>
</dbReference>
<evidence type="ECO:0000259" key="3">
    <source>
        <dbReference type="Pfam" id="PF03629"/>
    </source>
</evidence>
<feature type="domain" description="Sialate O-acetylesterase" evidence="3">
    <location>
        <begin position="401"/>
        <end position="500"/>
    </location>
</feature>
<protein>
    <submittedName>
        <fullName evidence="4">Sialate O-acetylesterase</fullName>
    </submittedName>
</protein>
<dbReference type="InterPro" id="IPR008979">
    <property type="entry name" value="Galactose-bd-like_sf"/>
</dbReference>
<dbReference type="GO" id="GO:0004553">
    <property type="term" value="F:hydrolase activity, hydrolyzing O-glycosyl compounds"/>
    <property type="evidence" value="ECO:0007669"/>
    <property type="project" value="InterPro"/>
</dbReference>
<organism evidence="4 5">
    <name type="scientific">Flavobacterium cheongpyeongense</name>
    <dbReference type="NCBI Taxonomy" id="2212651"/>
    <lineage>
        <taxon>Bacteria</taxon>
        <taxon>Pseudomonadati</taxon>
        <taxon>Bacteroidota</taxon>
        <taxon>Flavobacteriia</taxon>
        <taxon>Flavobacteriales</taxon>
        <taxon>Flavobacteriaceae</taxon>
        <taxon>Flavobacterium</taxon>
    </lineage>
</organism>
<dbReference type="PANTHER" id="PTHR22901:SF0">
    <property type="entry name" value="SIALATE O-ACETYLESTERASE"/>
    <property type="match status" value="1"/>
</dbReference>
<proteinExistence type="predicted"/>
<dbReference type="OrthoDB" id="9816001at2"/>
<dbReference type="Proteomes" id="UP000247903">
    <property type="component" value="Unassembled WGS sequence"/>
</dbReference>
<feature type="chain" id="PRO_5016025904" evidence="2">
    <location>
        <begin position="19"/>
        <end position="637"/>
    </location>
</feature>
<accession>A0A2V4BT38</accession>
<dbReference type="Gene3D" id="3.40.50.1110">
    <property type="entry name" value="SGNH hydrolase"/>
    <property type="match status" value="2"/>
</dbReference>
<dbReference type="InterPro" id="IPR013783">
    <property type="entry name" value="Ig-like_fold"/>
</dbReference>
<comment type="caution">
    <text evidence="4">The sequence shown here is derived from an EMBL/GenBank/DDBJ whole genome shotgun (WGS) entry which is preliminary data.</text>
</comment>
<keyword evidence="1" id="KW-0378">Hydrolase</keyword>
<dbReference type="Gene3D" id="2.60.40.10">
    <property type="entry name" value="Immunoglobulins"/>
    <property type="match status" value="1"/>
</dbReference>